<sequence length="216" mass="23372">MHGEHRILYSPAISLPGSSPHARGTPHGSQSEQQVAGIIPACTGNTERADAFAAALQDHPRMHGEHCQIQGGVSYFSGIIPACTGNTNPTSFKPIGVKDHPRMHGEHPRQAQRQMAKRGSSPHARGTQYRDHRLPILLGIIPACTGNTTRWRGTISRHEDHPRMHGEHMLLSIAFAERTGSSPHARGTQGPKAFSGDTSRIIPACTGNTIQETTKN</sequence>
<evidence type="ECO:0000313" key="3">
    <source>
        <dbReference type="Proteomes" id="UP000216004"/>
    </source>
</evidence>
<feature type="region of interest" description="Disordered" evidence="1">
    <location>
        <begin position="1"/>
        <end position="34"/>
    </location>
</feature>
<dbReference type="AntiFam" id="ANF00057">
    <property type="entry name" value="Translation of E. coli type CRISPR repeat"/>
</dbReference>
<proteinExistence type="predicted"/>
<keyword evidence="3" id="KW-1185">Reference proteome</keyword>
<feature type="region of interest" description="Disordered" evidence="1">
    <location>
        <begin position="100"/>
        <end position="128"/>
    </location>
</feature>
<dbReference type="EMBL" id="MWWS01000004">
    <property type="protein sequence ID" value="OZG50140.1"/>
    <property type="molecule type" value="Genomic_DNA"/>
</dbReference>
<organism evidence="2 3">
    <name type="scientific">Bombiscardovia coagulans</name>
    <dbReference type="NCBI Taxonomy" id="686666"/>
    <lineage>
        <taxon>Bacteria</taxon>
        <taxon>Bacillati</taxon>
        <taxon>Actinomycetota</taxon>
        <taxon>Actinomycetes</taxon>
        <taxon>Bifidobacteriales</taxon>
        <taxon>Bifidobacteriaceae</taxon>
        <taxon>Bombiscardovia</taxon>
    </lineage>
</organism>
<feature type="region of interest" description="Disordered" evidence="1">
    <location>
        <begin position="180"/>
        <end position="201"/>
    </location>
</feature>
<accession>A0A261ETF9</accession>
<dbReference type="Proteomes" id="UP000216004">
    <property type="component" value="Unassembled WGS sequence"/>
</dbReference>
<name>A0A261ETF9_9BIFI</name>
<protein>
    <submittedName>
        <fullName evidence="2">Uncharacterized protein</fullName>
    </submittedName>
</protein>
<evidence type="ECO:0000313" key="2">
    <source>
        <dbReference type="EMBL" id="OZG50140.1"/>
    </source>
</evidence>
<evidence type="ECO:0000256" key="1">
    <source>
        <dbReference type="SAM" id="MobiDB-lite"/>
    </source>
</evidence>
<dbReference type="AlphaFoldDB" id="A0A261ETF9"/>
<dbReference type="AntiFam" id="ANF00006">
    <property type="entry name" value="Translation of CRISPR region"/>
</dbReference>
<reference evidence="2 3" key="1">
    <citation type="journal article" date="2017" name="BMC Genomics">
        <title>Comparative genomic and phylogenomic analyses of the Bifidobacteriaceae family.</title>
        <authorList>
            <person name="Lugli G.A."/>
            <person name="Milani C."/>
            <person name="Turroni F."/>
            <person name="Duranti S."/>
            <person name="Mancabelli L."/>
            <person name="Mangifesta M."/>
            <person name="Ferrario C."/>
            <person name="Modesto M."/>
            <person name="Mattarelli P."/>
            <person name="Jiri K."/>
            <person name="van Sinderen D."/>
            <person name="Ventura M."/>
        </authorList>
    </citation>
    <scope>NUCLEOTIDE SEQUENCE [LARGE SCALE GENOMIC DNA]</scope>
    <source>
        <strain evidence="2 3">DSM 22924</strain>
    </source>
</reference>
<gene>
    <name evidence="2" type="ORF">BOCO_0657</name>
</gene>
<comment type="caution">
    <text evidence="2">The sequence shown here is derived from an EMBL/GenBank/DDBJ whole genome shotgun (WGS) entry which is preliminary data.</text>
</comment>
<feature type="compositionally biased region" description="Basic and acidic residues" evidence="1">
    <location>
        <begin position="100"/>
        <end position="109"/>
    </location>
</feature>